<keyword evidence="6" id="KW-0808">Transferase</keyword>
<evidence type="ECO:0000256" key="9">
    <source>
        <dbReference type="ARBA" id="ARBA00038126"/>
    </source>
</evidence>
<reference evidence="10 11" key="1">
    <citation type="journal article" date="2015" name="Genome Biol.">
        <title>Comparative genomics of Steinernema reveals deeply conserved gene regulatory networks.</title>
        <authorList>
            <person name="Dillman A.R."/>
            <person name="Macchietto M."/>
            <person name="Porter C.F."/>
            <person name="Rogers A."/>
            <person name="Williams B."/>
            <person name="Antoshechkin I."/>
            <person name="Lee M.M."/>
            <person name="Goodwin Z."/>
            <person name="Lu X."/>
            <person name="Lewis E.E."/>
            <person name="Goodrich-Blair H."/>
            <person name="Stock S.P."/>
            <person name="Adams B.J."/>
            <person name="Sternberg P.W."/>
            <person name="Mortazavi A."/>
        </authorList>
    </citation>
    <scope>NUCLEOTIDE SEQUENCE [LARGE SCALE GENOMIC DNA]</scope>
    <source>
        <strain evidence="10 11">ALL</strain>
    </source>
</reference>
<evidence type="ECO:0000313" key="11">
    <source>
        <dbReference type="Proteomes" id="UP000298663"/>
    </source>
</evidence>
<name>A0A4U5N722_STECR</name>
<dbReference type="GO" id="GO:0005634">
    <property type="term" value="C:nucleus"/>
    <property type="evidence" value="ECO:0007669"/>
    <property type="project" value="UniProtKB-SubCell"/>
</dbReference>
<dbReference type="InterPro" id="IPR019410">
    <property type="entry name" value="Methyltransf_16"/>
</dbReference>
<gene>
    <name evidence="10" type="ORF">L596_018998</name>
</gene>
<evidence type="ECO:0000313" key="10">
    <source>
        <dbReference type="EMBL" id="TKR78142.1"/>
    </source>
</evidence>
<evidence type="ECO:0000256" key="3">
    <source>
        <dbReference type="ARBA" id="ARBA00012533"/>
    </source>
</evidence>
<dbReference type="AlphaFoldDB" id="A0A4U5N722"/>
<dbReference type="PANTHER" id="PTHR14614:SF39">
    <property type="entry name" value="HISTIDINE PROTEIN METHYLTRANSFERASE 1 HOMOLOG"/>
    <property type="match status" value="1"/>
</dbReference>
<evidence type="ECO:0000256" key="6">
    <source>
        <dbReference type="ARBA" id="ARBA00022679"/>
    </source>
</evidence>
<evidence type="ECO:0000256" key="4">
    <source>
        <dbReference type="ARBA" id="ARBA00022490"/>
    </source>
</evidence>
<accession>A0A4U5N722</accession>
<keyword evidence="11" id="KW-1185">Reference proteome</keyword>
<dbReference type="InterPro" id="IPR029063">
    <property type="entry name" value="SAM-dependent_MTases_sf"/>
</dbReference>
<dbReference type="GO" id="GO:0005737">
    <property type="term" value="C:cytoplasm"/>
    <property type="evidence" value="ECO:0007669"/>
    <property type="project" value="UniProtKB-SubCell"/>
</dbReference>
<dbReference type="GO" id="GO:0032259">
    <property type="term" value="P:methylation"/>
    <property type="evidence" value="ECO:0007669"/>
    <property type="project" value="UniProtKB-KW"/>
</dbReference>
<protein>
    <recommendedName>
        <fullName evidence="3">protein-histidine N-methyltransferase</fullName>
        <ecNumber evidence="3">2.1.1.85</ecNumber>
    </recommendedName>
</protein>
<evidence type="ECO:0000256" key="8">
    <source>
        <dbReference type="ARBA" id="ARBA00023242"/>
    </source>
</evidence>
<keyword evidence="4" id="KW-0963">Cytoplasm</keyword>
<reference evidence="10 11" key="2">
    <citation type="journal article" date="2019" name="G3 (Bethesda)">
        <title>Hybrid Assembly of the Genome of the Entomopathogenic Nematode Steinernema carpocapsae Identifies the X-Chromosome.</title>
        <authorList>
            <person name="Serra L."/>
            <person name="Macchietto M."/>
            <person name="Macias-Munoz A."/>
            <person name="McGill C.J."/>
            <person name="Rodriguez I.M."/>
            <person name="Rodriguez B."/>
            <person name="Murad R."/>
            <person name="Mortazavi A."/>
        </authorList>
    </citation>
    <scope>NUCLEOTIDE SEQUENCE [LARGE SCALE GENOMIC DNA]</scope>
    <source>
        <strain evidence="10 11">ALL</strain>
    </source>
</reference>
<dbReference type="SUPFAM" id="SSF53335">
    <property type="entry name" value="S-adenosyl-L-methionine-dependent methyltransferases"/>
    <property type="match status" value="1"/>
</dbReference>
<organism evidence="10 11">
    <name type="scientific">Steinernema carpocapsae</name>
    <name type="common">Entomopathogenic nematode</name>
    <dbReference type="NCBI Taxonomy" id="34508"/>
    <lineage>
        <taxon>Eukaryota</taxon>
        <taxon>Metazoa</taxon>
        <taxon>Ecdysozoa</taxon>
        <taxon>Nematoda</taxon>
        <taxon>Chromadorea</taxon>
        <taxon>Rhabditida</taxon>
        <taxon>Tylenchina</taxon>
        <taxon>Panagrolaimomorpha</taxon>
        <taxon>Strongyloidoidea</taxon>
        <taxon>Steinernematidae</taxon>
        <taxon>Steinernema</taxon>
    </lineage>
</organism>
<evidence type="ECO:0000256" key="7">
    <source>
        <dbReference type="ARBA" id="ARBA00022691"/>
    </source>
</evidence>
<comment type="similarity">
    <text evidence="9">Belongs to the methyltransferase superfamily. METTL18 family.</text>
</comment>
<keyword evidence="7" id="KW-0949">S-adenosyl-L-methionine</keyword>
<dbReference type="Pfam" id="PF10294">
    <property type="entry name" value="Methyltransf_16"/>
    <property type="match status" value="1"/>
</dbReference>
<dbReference type="PANTHER" id="PTHR14614">
    <property type="entry name" value="HEPATOCELLULAR CARCINOMA-ASSOCIATED ANTIGEN"/>
    <property type="match status" value="1"/>
</dbReference>
<dbReference type="Gene3D" id="3.40.50.150">
    <property type="entry name" value="Vaccinia Virus protein VP39"/>
    <property type="match status" value="1"/>
</dbReference>
<evidence type="ECO:0000256" key="1">
    <source>
        <dbReference type="ARBA" id="ARBA00004123"/>
    </source>
</evidence>
<dbReference type="GO" id="GO:0018064">
    <property type="term" value="F:protein-L-histidine N-tele-methyltransferase activity"/>
    <property type="evidence" value="ECO:0007669"/>
    <property type="project" value="UniProtKB-EC"/>
</dbReference>
<sequence length="247" mass="27934">MNDHLNISFLRRDLNCVEIGKEKLQLFYLNDKIVNELLDIQAAVDAKDRELVEYLRTHDIKEGIYEGGFKVWEGALDLANFLLSEECAYSLDGKEVLDIGCGAGLLGILAKKKNGSRIVMQDYNEAVLNCFTRNNFNINGVDTDHVEFVHGDWADVANSMQPKQFDVMLTAETIYNEESYAKLHDLMLKTLKDNGCVFLAAKLEYFGVGGSLGGFLFHVRKEGKFRADVQWTSKSAVPRKIVELRKL</sequence>
<dbReference type="CDD" id="cd02440">
    <property type="entry name" value="AdoMet_MTases"/>
    <property type="match status" value="1"/>
</dbReference>
<dbReference type="Proteomes" id="UP000298663">
    <property type="component" value="Unassembled WGS sequence"/>
</dbReference>
<comment type="caution">
    <text evidence="10">The sequence shown here is derived from an EMBL/GenBank/DDBJ whole genome shotgun (WGS) entry which is preliminary data.</text>
</comment>
<keyword evidence="8" id="KW-0539">Nucleus</keyword>
<evidence type="ECO:0000256" key="2">
    <source>
        <dbReference type="ARBA" id="ARBA00004496"/>
    </source>
</evidence>
<comment type="subcellular location">
    <subcellularLocation>
        <location evidence="2">Cytoplasm</location>
    </subcellularLocation>
    <subcellularLocation>
        <location evidence="1">Nucleus</location>
    </subcellularLocation>
</comment>
<keyword evidence="5" id="KW-0489">Methyltransferase</keyword>
<dbReference type="OrthoDB" id="407325at2759"/>
<dbReference type="STRING" id="34508.A0A4U5N722"/>
<dbReference type="EC" id="2.1.1.85" evidence="3"/>
<evidence type="ECO:0000256" key="5">
    <source>
        <dbReference type="ARBA" id="ARBA00022603"/>
    </source>
</evidence>
<dbReference type="EMBL" id="AZBU02000005">
    <property type="protein sequence ID" value="TKR78142.1"/>
    <property type="molecule type" value="Genomic_DNA"/>
</dbReference>
<proteinExistence type="inferred from homology"/>